<dbReference type="PANTHER" id="PTHR34293:SF1">
    <property type="entry name" value="HTH-TYPE TRANSCRIPTIONAL REGULATOR TRMBL2"/>
    <property type="match status" value="1"/>
</dbReference>
<dbReference type="SUPFAM" id="SSF46785">
    <property type="entry name" value="Winged helix' DNA-binding domain"/>
    <property type="match status" value="1"/>
</dbReference>
<dbReference type="CDD" id="cd06170">
    <property type="entry name" value="LuxR_C_like"/>
    <property type="match status" value="1"/>
</dbReference>
<keyword evidence="1" id="KW-0175">Coiled coil</keyword>
<dbReference type="SMART" id="SM00421">
    <property type="entry name" value="HTH_LUXR"/>
    <property type="match status" value="1"/>
</dbReference>
<dbReference type="InterPro" id="IPR000792">
    <property type="entry name" value="Tscrpt_reg_LuxR_C"/>
</dbReference>
<dbReference type="InterPro" id="IPR036388">
    <property type="entry name" value="WH-like_DNA-bd_sf"/>
</dbReference>
<dbReference type="InterPro" id="IPR002831">
    <property type="entry name" value="Tscrpt_reg_TrmB_N"/>
</dbReference>
<proteinExistence type="predicted"/>
<evidence type="ECO:0000313" key="4">
    <source>
        <dbReference type="Proteomes" id="UP001500622"/>
    </source>
</evidence>
<dbReference type="PANTHER" id="PTHR34293">
    <property type="entry name" value="HTH-TYPE TRANSCRIPTIONAL REGULATOR TRMBL2"/>
    <property type="match status" value="1"/>
</dbReference>
<comment type="caution">
    <text evidence="3">The sequence shown here is derived from an EMBL/GenBank/DDBJ whole genome shotgun (WGS) entry which is preliminary data.</text>
</comment>
<feature type="coiled-coil region" evidence="1">
    <location>
        <begin position="76"/>
        <end position="103"/>
    </location>
</feature>
<dbReference type="InterPro" id="IPR036390">
    <property type="entry name" value="WH_DNA-bd_sf"/>
</dbReference>
<dbReference type="Pfam" id="PF00196">
    <property type="entry name" value="GerE"/>
    <property type="match status" value="1"/>
</dbReference>
<organism evidence="3 4">
    <name type="scientific">Georgenia halophila</name>
    <dbReference type="NCBI Taxonomy" id="620889"/>
    <lineage>
        <taxon>Bacteria</taxon>
        <taxon>Bacillati</taxon>
        <taxon>Actinomycetota</taxon>
        <taxon>Actinomycetes</taxon>
        <taxon>Micrococcales</taxon>
        <taxon>Bogoriellaceae</taxon>
        <taxon>Georgenia</taxon>
    </lineage>
</organism>
<protein>
    <recommendedName>
        <fullName evidence="2">HTH luxR-type domain-containing protein</fullName>
    </recommendedName>
</protein>
<dbReference type="PRINTS" id="PR00038">
    <property type="entry name" value="HTHLUXR"/>
</dbReference>
<dbReference type="Proteomes" id="UP001500622">
    <property type="component" value="Unassembled WGS sequence"/>
</dbReference>
<dbReference type="PROSITE" id="PS50043">
    <property type="entry name" value="HTH_LUXR_2"/>
    <property type="match status" value="1"/>
</dbReference>
<dbReference type="InterPro" id="IPR016032">
    <property type="entry name" value="Sig_transdc_resp-reg_C-effctor"/>
</dbReference>
<dbReference type="Pfam" id="PF01978">
    <property type="entry name" value="TrmB"/>
    <property type="match status" value="1"/>
</dbReference>
<evidence type="ECO:0000259" key="2">
    <source>
        <dbReference type="PROSITE" id="PS50043"/>
    </source>
</evidence>
<evidence type="ECO:0000256" key="1">
    <source>
        <dbReference type="SAM" id="Coils"/>
    </source>
</evidence>
<name>A0ABP8LEF6_9MICO</name>
<keyword evidence="4" id="KW-1185">Reference proteome</keyword>
<dbReference type="Gene3D" id="3.30.870.10">
    <property type="entry name" value="Endonuclease Chain A"/>
    <property type="match status" value="1"/>
</dbReference>
<feature type="domain" description="HTH luxR-type" evidence="2">
    <location>
        <begin position="258"/>
        <end position="323"/>
    </location>
</feature>
<dbReference type="InterPro" id="IPR051797">
    <property type="entry name" value="TrmB-like"/>
</dbReference>
<dbReference type="SUPFAM" id="SSF46894">
    <property type="entry name" value="C-terminal effector domain of the bipartite response regulators"/>
    <property type="match status" value="1"/>
</dbReference>
<gene>
    <name evidence="3" type="ORF">GCM10023169_27360</name>
</gene>
<accession>A0ABP8LEF6</accession>
<dbReference type="Gene3D" id="1.10.10.10">
    <property type="entry name" value="Winged helix-like DNA-binding domain superfamily/Winged helix DNA-binding domain"/>
    <property type="match status" value="2"/>
</dbReference>
<sequence length="327" mass="35912">MFEPLGIGARDIAVYRALLADPDAGESDLAVIAGADEQDVSGSLSVLEERGFLRRSHTAADRFHAEPPQVAFERLLGDEERDLHRAQERLSLWRAKAAELVDDLNRSSPSSTYGEFERLVGVDDIVTRMRALARAAKVSVDSIVPNLPAKHGLDQARVDDGELLDRGIAVRAIYQPEARQNEDALDFARWFSAKGGQIRTALDLPNRLVLFDRDVALFLSDPLTTRQGAIVLNTPGAVTTLQAYFELLWSSAEELGLPAADYEDLKPEERDLLKLLSRGDKDEAIARSLGVSIRTVRRMTNNLSTKAGASSRFELGVKAVAHGWVDA</sequence>
<evidence type="ECO:0000313" key="3">
    <source>
        <dbReference type="EMBL" id="GAA4427395.1"/>
    </source>
</evidence>
<reference evidence="4" key="1">
    <citation type="journal article" date="2019" name="Int. J. Syst. Evol. Microbiol.">
        <title>The Global Catalogue of Microorganisms (GCM) 10K type strain sequencing project: providing services to taxonomists for standard genome sequencing and annotation.</title>
        <authorList>
            <consortium name="The Broad Institute Genomics Platform"/>
            <consortium name="The Broad Institute Genome Sequencing Center for Infectious Disease"/>
            <person name="Wu L."/>
            <person name="Ma J."/>
        </authorList>
    </citation>
    <scope>NUCLEOTIDE SEQUENCE [LARGE SCALE GENOMIC DNA]</scope>
    <source>
        <strain evidence="4">JCM 17810</strain>
    </source>
</reference>
<dbReference type="EMBL" id="BAABGN010000011">
    <property type="protein sequence ID" value="GAA4427395.1"/>
    <property type="molecule type" value="Genomic_DNA"/>
</dbReference>